<dbReference type="EMBL" id="LZYO01000665">
    <property type="protein sequence ID" value="ODH12938.1"/>
    <property type="molecule type" value="Genomic_DNA"/>
</dbReference>
<feature type="chain" id="PRO_5008902233" description="Secreted protein" evidence="1">
    <location>
        <begin position="22"/>
        <end position="87"/>
    </location>
</feature>
<evidence type="ECO:0000256" key="1">
    <source>
        <dbReference type="SAM" id="SignalP"/>
    </source>
</evidence>
<organism evidence="2 3">
    <name type="scientific">Paracoccidioides brasiliensis</name>
    <dbReference type="NCBI Taxonomy" id="121759"/>
    <lineage>
        <taxon>Eukaryota</taxon>
        <taxon>Fungi</taxon>
        <taxon>Dikarya</taxon>
        <taxon>Ascomycota</taxon>
        <taxon>Pezizomycotina</taxon>
        <taxon>Eurotiomycetes</taxon>
        <taxon>Eurotiomycetidae</taxon>
        <taxon>Onygenales</taxon>
        <taxon>Ajellomycetaceae</taxon>
        <taxon>Paracoccidioides</taxon>
    </lineage>
</organism>
<evidence type="ECO:0008006" key="4">
    <source>
        <dbReference type="Google" id="ProtNLM"/>
    </source>
</evidence>
<sequence>MKFNTGPVAAVLYVLFLVSSARDMRGQWSWSCANDEDCRNQPDCVDKAFDHSKSLIFCSVSAVHPYTCWAWTGPDAANGKSKGENPK</sequence>
<evidence type="ECO:0000313" key="2">
    <source>
        <dbReference type="EMBL" id="ODH12938.1"/>
    </source>
</evidence>
<dbReference type="Proteomes" id="UP000242814">
    <property type="component" value="Unassembled WGS sequence"/>
</dbReference>
<keyword evidence="1" id="KW-0732">Signal</keyword>
<gene>
    <name evidence="2" type="ORF">ACO22_07764</name>
</gene>
<name>A0A1D2J3Q3_PARBR</name>
<evidence type="ECO:0000313" key="3">
    <source>
        <dbReference type="Proteomes" id="UP000242814"/>
    </source>
</evidence>
<reference evidence="2 3" key="1">
    <citation type="submission" date="2016-06" db="EMBL/GenBank/DDBJ databases">
        <authorList>
            <person name="Kjaerup R.B."/>
            <person name="Dalgaard T.S."/>
            <person name="Juul-Madsen H.R."/>
        </authorList>
    </citation>
    <scope>NUCLEOTIDE SEQUENCE [LARGE SCALE GENOMIC DNA]</scope>
    <source>
        <strain evidence="2 3">Pb300</strain>
    </source>
</reference>
<accession>A0A1D2J3Q3</accession>
<feature type="signal peptide" evidence="1">
    <location>
        <begin position="1"/>
        <end position="21"/>
    </location>
</feature>
<dbReference type="VEuPathDB" id="FungiDB:PABG_01177"/>
<dbReference type="AlphaFoldDB" id="A0A1D2J3Q3"/>
<comment type="caution">
    <text evidence="2">The sequence shown here is derived from an EMBL/GenBank/DDBJ whole genome shotgun (WGS) entry which is preliminary data.</text>
</comment>
<dbReference type="VEuPathDB" id="FungiDB:PADG_04291"/>
<proteinExistence type="predicted"/>
<protein>
    <recommendedName>
        <fullName evidence="4">Secreted protein</fullName>
    </recommendedName>
</protein>